<dbReference type="InterPro" id="IPR004197">
    <property type="entry name" value="Cellulase_Ig-like"/>
</dbReference>
<evidence type="ECO:0000256" key="4">
    <source>
        <dbReference type="ARBA" id="ARBA00023295"/>
    </source>
</evidence>
<name>A0A934R4R7_9BACT</name>
<feature type="domain" description="Cellulase Ig-like" evidence="7">
    <location>
        <begin position="166"/>
        <end position="258"/>
    </location>
</feature>
<dbReference type="SUPFAM" id="SSF81296">
    <property type="entry name" value="E set domains"/>
    <property type="match status" value="1"/>
</dbReference>
<dbReference type="Pfam" id="PF00759">
    <property type="entry name" value="Glyco_hydro_9"/>
    <property type="match status" value="1"/>
</dbReference>
<dbReference type="SUPFAM" id="SSF49899">
    <property type="entry name" value="Concanavalin A-like lectins/glucanases"/>
    <property type="match status" value="1"/>
</dbReference>
<evidence type="ECO:0000259" key="7">
    <source>
        <dbReference type="Pfam" id="PF02927"/>
    </source>
</evidence>
<evidence type="ECO:0000259" key="6">
    <source>
        <dbReference type="Pfam" id="PF00759"/>
    </source>
</evidence>
<sequence>METTNFYKKLSSYVFSLYAFGLALGSVQATEIDDIEGLKLAMPLVGTSGIRVITPTLLEVARVNSKPSGGAPDSWNFVDSAGTFSVPADSYTVTVNEQTVTATVSGFRRRPLYAPLPSRDLRVDNRIFITLQNPLVNGDEVTVTTSNWEGPTSVPYEVTMDPLRRNAAIHVNQEGYQTASPKKAVIGYYLGNAGELQVPATTFSVINSDGATVYSGNLTLKPDVGYVYTPLPYQATKIADFSGLQTPGEYRLLVPGLGTSLPFRIDDGMLLNYVRAYALGLYNQRCGCDIELPYSRHTHAACHTAPAFIPMPQENFPKAWTNIISNNSDPSHSAARLASNATSLYPFVKTGTIDVSGGHHDAGDYSKYTINSAQLIHHLVFAVDAFPSVGAMDNIGIPESGDGKSDLLQEAKFEADFLAKMQDDDGGFFFLVYPKDRKYEDTVLPENGDPQVVWPKNTSATAAAVGALAEIGSSPLFKAQFPVESALYLKKAQAGWDFLMKAIATYGKDGSYQKLTHYGNIFTHDDELAWAASAMFAATGDPAYQTQLMAWFAPGTRDTRRWSWWKLFEAYGCAARTYAFAVRSGRRLPTEMNASYLALCEAEIVGSGNDMLDRAKNCAYGSSFESDSKRQRTAGWYFSSDRAFDITAAQIISPNPAYEDAVLSNVNFELGCNPVNVSYITGSGQRQQREIVNQYAKNDKRVLPPSGIPLGNIQTGFAYLSPYTYDLGELVYPRDSASVAPYPFYDRWGDSFNTTTEFVNPQQARSLASLAYWAAKSSGGSQTWSTTPASITGPVGYVPVGEPVTVTLVSPGLDLTKARITWEASGTEPSIAGTSWTITPVTIGTQWIEAEAVMPDGRRVAARFDFSTRFATGSHEHTPDSDTVALYHFNGNFNDSSGNGNHLTVTGNVQRVTTNSGWMASPSGEVARFTNLGDTLTFTFPDSLICPGTNSANSTPFTLEAWIYPRSYRAYSFGNYSVLSLFQFWDSSLGAEDGKWNSPGNPAVMSGGSSILTTAQWKSAITLGTWQHLRFIRSATGELSCWINNVCVSTIVATPKYGRVNDWVLTLGNIDADIDEVRLSRTVR</sequence>
<accession>A0A934R4R7</accession>
<comment type="caution">
    <text evidence="8">The sequence shown here is derived from an EMBL/GenBank/DDBJ whole genome shotgun (WGS) entry which is preliminary data.</text>
</comment>
<dbReference type="Gene3D" id="2.60.40.10">
    <property type="entry name" value="Immunoglobulins"/>
    <property type="match status" value="1"/>
</dbReference>
<dbReference type="GO" id="GO:0008810">
    <property type="term" value="F:cellulase activity"/>
    <property type="evidence" value="ECO:0007669"/>
    <property type="project" value="InterPro"/>
</dbReference>
<dbReference type="Proteomes" id="UP000600139">
    <property type="component" value="Unassembled WGS sequence"/>
</dbReference>
<dbReference type="InterPro" id="IPR014756">
    <property type="entry name" value="Ig_E-set"/>
</dbReference>
<evidence type="ECO:0000256" key="3">
    <source>
        <dbReference type="ARBA" id="ARBA00023277"/>
    </source>
</evidence>
<evidence type="ECO:0000256" key="5">
    <source>
        <dbReference type="ARBA" id="ARBA00023326"/>
    </source>
</evidence>
<reference evidence="8" key="1">
    <citation type="submission" date="2021-01" db="EMBL/GenBank/DDBJ databases">
        <title>Modified the classification status of verrucomicrobia.</title>
        <authorList>
            <person name="Feng X."/>
        </authorList>
    </citation>
    <scope>NUCLEOTIDE SEQUENCE</scope>
    <source>
        <strain evidence="8">JCM 18052</strain>
    </source>
</reference>
<dbReference type="EMBL" id="JAENIK010000011">
    <property type="protein sequence ID" value="MBK1816912.1"/>
    <property type="molecule type" value="Genomic_DNA"/>
</dbReference>
<comment type="similarity">
    <text evidence="1">Belongs to the glycosyl hydrolase 9 (cellulase E) family.</text>
</comment>
<evidence type="ECO:0000256" key="1">
    <source>
        <dbReference type="ARBA" id="ARBA00007072"/>
    </source>
</evidence>
<protein>
    <submittedName>
        <fullName evidence="8">Glycoside hydrolase family 9 protein</fullName>
    </submittedName>
</protein>
<evidence type="ECO:0000313" key="9">
    <source>
        <dbReference type="Proteomes" id="UP000600139"/>
    </source>
</evidence>
<dbReference type="SUPFAM" id="SSF48208">
    <property type="entry name" value="Six-hairpin glycosidases"/>
    <property type="match status" value="1"/>
</dbReference>
<dbReference type="InterPro" id="IPR013320">
    <property type="entry name" value="ConA-like_dom_sf"/>
</dbReference>
<dbReference type="CDD" id="cd02850">
    <property type="entry name" value="E_set_Cellulase_N"/>
    <property type="match status" value="1"/>
</dbReference>
<feature type="domain" description="Glycoside hydrolase family 9" evidence="6">
    <location>
        <begin position="282"/>
        <end position="699"/>
    </location>
</feature>
<keyword evidence="3" id="KW-0119">Carbohydrate metabolism</keyword>
<dbReference type="InterPro" id="IPR001701">
    <property type="entry name" value="Glyco_hydro_9"/>
</dbReference>
<dbReference type="RefSeq" id="WP_200351836.1">
    <property type="nucleotide sequence ID" value="NZ_BAABHZ010000006.1"/>
</dbReference>
<dbReference type="InterPro" id="IPR013783">
    <property type="entry name" value="Ig-like_fold"/>
</dbReference>
<dbReference type="InterPro" id="IPR012341">
    <property type="entry name" value="6hp_glycosidase-like_sf"/>
</dbReference>
<dbReference type="GO" id="GO:0000272">
    <property type="term" value="P:polysaccharide catabolic process"/>
    <property type="evidence" value="ECO:0007669"/>
    <property type="project" value="UniProtKB-KW"/>
</dbReference>
<gene>
    <name evidence="8" type="ORF">JIN84_14900</name>
</gene>
<dbReference type="InterPro" id="IPR008928">
    <property type="entry name" value="6-hairpin_glycosidase_sf"/>
</dbReference>
<dbReference type="Pfam" id="PF13385">
    <property type="entry name" value="Laminin_G_3"/>
    <property type="match status" value="1"/>
</dbReference>
<dbReference type="Pfam" id="PF02927">
    <property type="entry name" value="CelD_N"/>
    <property type="match status" value="1"/>
</dbReference>
<proteinExistence type="inferred from homology"/>
<dbReference type="Gene3D" id="2.60.120.200">
    <property type="match status" value="1"/>
</dbReference>
<organism evidence="8 9">
    <name type="scientific">Luteolibacter yonseiensis</name>
    <dbReference type="NCBI Taxonomy" id="1144680"/>
    <lineage>
        <taxon>Bacteria</taxon>
        <taxon>Pseudomonadati</taxon>
        <taxon>Verrucomicrobiota</taxon>
        <taxon>Verrucomicrobiia</taxon>
        <taxon>Verrucomicrobiales</taxon>
        <taxon>Verrucomicrobiaceae</taxon>
        <taxon>Luteolibacter</taxon>
    </lineage>
</organism>
<keyword evidence="4" id="KW-0326">Glycosidase</keyword>
<evidence type="ECO:0000313" key="8">
    <source>
        <dbReference type="EMBL" id="MBK1816912.1"/>
    </source>
</evidence>
<keyword evidence="2 8" id="KW-0378">Hydrolase</keyword>
<dbReference type="Gene3D" id="1.50.10.10">
    <property type="match status" value="1"/>
</dbReference>
<keyword evidence="9" id="KW-1185">Reference proteome</keyword>
<evidence type="ECO:0000256" key="2">
    <source>
        <dbReference type="ARBA" id="ARBA00022801"/>
    </source>
</evidence>
<dbReference type="PANTHER" id="PTHR22298">
    <property type="entry name" value="ENDO-1,4-BETA-GLUCANASE"/>
    <property type="match status" value="1"/>
</dbReference>
<keyword evidence="5" id="KW-0624">Polysaccharide degradation</keyword>
<dbReference type="AlphaFoldDB" id="A0A934R4R7"/>